<evidence type="ECO:0000313" key="3">
    <source>
        <dbReference type="Proteomes" id="UP000249056"/>
    </source>
</evidence>
<organism evidence="2 3">
    <name type="scientific">Monilinia fructigena</name>
    <dbReference type="NCBI Taxonomy" id="38457"/>
    <lineage>
        <taxon>Eukaryota</taxon>
        <taxon>Fungi</taxon>
        <taxon>Dikarya</taxon>
        <taxon>Ascomycota</taxon>
        <taxon>Pezizomycotina</taxon>
        <taxon>Leotiomycetes</taxon>
        <taxon>Helotiales</taxon>
        <taxon>Sclerotiniaceae</taxon>
        <taxon>Monilinia</taxon>
    </lineage>
</organism>
<accession>A0A395J2U8</accession>
<comment type="caution">
    <text evidence="2">The sequence shown here is derived from an EMBL/GenBank/DDBJ whole genome shotgun (WGS) entry which is preliminary data.</text>
</comment>
<gene>
    <name evidence="2" type="ORF">DID88_006105</name>
</gene>
<dbReference type="AlphaFoldDB" id="A0A395J2U8"/>
<evidence type="ECO:0008006" key="4">
    <source>
        <dbReference type="Google" id="ProtNLM"/>
    </source>
</evidence>
<feature type="signal peptide" evidence="1">
    <location>
        <begin position="1"/>
        <end position="17"/>
    </location>
</feature>
<name>A0A395J2U8_9HELO</name>
<dbReference type="EMBL" id="QKRW01000006">
    <property type="protein sequence ID" value="RAL66414.1"/>
    <property type="molecule type" value="Genomic_DNA"/>
</dbReference>
<evidence type="ECO:0000256" key="1">
    <source>
        <dbReference type="SAM" id="SignalP"/>
    </source>
</evidence>
<protein>
    <recommendedName>
        <fullName evidence="4">Cell wall protein</fullName>
    </recommendedName>
</protein>
<keyword evidence="3" id="KW-1185">Reference proteome</keyword>
<evidence type="ECO:0000313" key="2">
    <source>
        <dbReference type="EMBL" id="RAL66414.1"/>
    </source>
</evidence>
<reference evidence="2 3" key="1">
    <citation type="submission" date="2018-06" db="EMBL/GenBank/DDBJ databases">
        <title>Genome Sequence of the Brown Rot Fungal Pathogen Monilinia fructigena.</title>
        <authorList>
            <person name="Landi L."/>
            <person name="De Miccolis Angelini R.M."/>
            <person name="Pollastro S."/>
            <person name="Abate D."/>
            <person name="Faretra F."/>
            <person name="Romanazzi G."/>
        </authorList>
    </citation>
    <scope>NUCLEOTIDE SEQUENCE [LARGE SCALE GENOMIC DNA]</scope>
    <source>
        <strain evidence="2 3">Mfrg269</strain>
    </source>
</reference>
<sequence>MRLISLLPVIMLPLALTAPVPDTDTLTSASTALAVLNSSLASSLSSAEIAYLDSVIAAAAAVQNADSKSKRQGVAEEVENLLGLSTSTLGLTGVLKERNEKTKRQDALDALDLGTLLEPLSEGLGPVTNIIGGIPLSGIL</sequence>
<keyword evidence="1" id="KW-0732">Signal</keyword>
<dbReference type="Proteomes" id="UP000249056">
    <property type="component" value="Unassembled WGS sequence"/>
</dbReference>
<proteinExistence type="predicted"/>
<feature type="chain" id="PRO_5017462279" description="Cell wall protein" evidence="1">
    <location>
        <begin position="18"/>
        <end position="140"/>
    </location>
</feature>